<evidence type="ECO:0000256" key="3">
    <source>
        <dbReference type="ARBA" id="ARBA00022630"/>
    </source>
</evidence>
<gene>
    <name evidence="8" type="primary">fdhL</name>
    <name evidence="8" type="ORF">CCOS865_01281</name>
</gene>
<dbReference type="InterPro" id="IPR051473">
    <property type="entry name" value="P2Ox-like"/>
</dbReference>
<dbReference type="EMBL" id="UNOZ01000007">
    <property type="protein sequence ID" value="SYX89041.1"/>
    <property type="molecule type" value="Genomic_DNA"/>
</dbReference>
<dbReference type="InterPro" id="IPR036188">
    <property type="entry name" value="FAD/NAD-bd_sf"/>
</dbReference>
<comment type="cofactor">
    <cofactor evidence="1">
        <name>FAD</name>
        <dbReference type="ChEBI" id="CHEBI:57692"/>
    </cofactor>
</comment>
<evidence type="ECO:0000259" key="6">
    <source>
        <dbReference type="Pfam" id="PF00890"/>
    </source>
</evidence>
<dbReference type="Pfam" id="PF05199">
    <property type="entry name" value="GMC_oxred_C"/>
    <property type="match status" value="1"/>
</dbReference>
<dbReference type="OrthoDB" id="9787779at2"/>
<dbReference type="RefSeq" id="WP_119139040.1">
    <property type="nucleotide sequence ID" value="NZ_CBCSFL010000009.1"/>
</dbReference>
<dbReference type="SUPFAM" id="SSF54373">
    <property type="entry name" value="FAD-linked reductases, C-terminal domain"/>
    <property type="match status" value="1"/>
</dbReference>
<dbReference type="Gene3D" id="3.50.50.60">
    <property type="entry name" value="FAD/NAD(P)-binding domain"/>
    <property type="match status" value="2"/>
</dbReference>
<dbReference type="InterPro" id="IPR003953">
    <property type="entry name" value="FAD-dep_OxRdtase_2_FAD-bd"/>
</dbReference>
<keyword evidence="4" id="KW-0274">FAD</keyword>
<evidence type="ECO:0000256" key="4">
    <source>
        <dbReference type="ARBA" id="ARBA00022827"/>
    </source>
</evidence>
<proteinExistence type="inferred from homology"/>
<organism evidence="8 9">
    <name type="scientific">Pseudomonas reidholzensis</name>
    <dbReference type="NCBI Taxonomy" id="1785162"/>
    <lineage>
        <taxon>Bacteria</taxon>
        <taxon>Pseudomonadati</taxon>
        <taxon>Pseudomonadota</taxon>
        <taxon>Gammaproteobacteria</taxon>
        <taxon>Pseudomonadales</taxon>
        <taxon>Pseudomonadaceae</taxon>
        <taxon>Pseudomonas</taxon>
    </lineage>
</organism>
<dbReference type="PANTHER" id="PTHR42784">
    <property type="entry name" value="PYRANOSE 2-OXIDASE"/>
    <property type="match status" value="1"/>
</dbReference>
<evidence type="ECO:0000313" key="9">
    <source>
        <dbReference type="Proteomes" id="UP000263595"/>
    </source>
</evidence>
<dbReference type="PANTHER" id="PTHR42784:SF1">
    <property type="entry name" value="PYRANOSE 2-OXIDASE"/>
    <property type="match status" value="1"/>
</dbReference>
<dbReference type="Pfam" id="PF00890">
    <property type="entry name" value="FAD_binding_2"/>
    <property type="match status" value="1"/>
</dbReference>
<dbReference type="GO" id="GO:0016614">
    <property type="term" value="F:oxidoreductase activity, acting on CH-OH group of donors"/>
    <property type="evidence" value="ECO:0007669"/>
    <property type="project" value="InterPro"/>
</dbReference>
<evidence type="ECO:0000256" key="5">
    <source>
        <dbReference type="ARBA" id="ARBA00023002"/>
    </source>
</evidence>
<name>A0A383RRF7_9PSED</name>
<protein>
    <submittedName>
        <fullName evidence="8">Fructose dehydrogenase large subunit</fullName>
        <ecNumber evidence="8">1.1.99.11</ecNumber>
    </submittedName>
</protein>
<feature type="domain" description="Glucose-methanol-choline oxidoreductase C-terminal" evidence="7">
    <location>
        <begin position="411"/>
        <end position="528"/>
    </location>
</feature>
<reference evidence="9" key="1">
    <citation type="submission" date="2018-08" db="EMBL/GenBank/DDBJ databases">
        <authorList>
            <person name="Blom J."/>
        </authorList>
    </citation>
    <scope>NUCLEOTIDE SEQUENCE [LARGE SCALE GENOMIC DNA]</scope>
    <source>
        <strain evidence="9">CCOS 865</strain>
    </source>
</reference>
<keyword evidence="5 8" id="KW-0560">Oxidoreductase</keyword>
<accession>A0A383RRF7</accession>
<evidence type="ECO:0000256" key="1">
    <source>
        <dbReference type="ARBA" id="ARBA00001974"/>
    </source>
</evidence>
<dbReference type="AlphaFoldDB" id="A0A383RRF7"/>
<comment type="similarity">
    <text evidence="2">Belongs to the GMC oxidoreductase family.</text>
</comment>
<dbReference type="SUPFAM" id="SSF51905">
    <property type="entry name" value="FAD/NAD(P)-binding domain"/>
    <property type="match status" value="1"/>
</dbReference>
<feature type="domain" description="FAD-dependent oxidoreductase 2 FAD-binding" evidence="6">
    <location>
        <begin position="12"/>
        <end position="44"/>
    </location>
</feature>
<dbReference type="EC" id="1.1.99.11" evidence="8"/>
<evidence type="ECO:0000313" key="8">
    <source>
        <dbReference type="EMBL" id="SYX89041.1"/>
    </source>
</evidence>
<evidence type="ECO:0000259" key="7">
    <source>
        <dbReference type="Pfam" id="PF05199"/>
    </source>
</evidence>
<keyword evidence="3" id="KW-0285">Flavoprotein</keyword>
<dbReference type="Proteomes" id="UP000263595">
    <property type="component" value="Unassembled WGS sequence"/>
</dbReference>
<keyword evidence="9" id="KW-1185">Reference proteome</keyword>
<dbReference type="InterPro" id="IPR007867">
    <property type="entry name" value="GMC_OxRtase_C"/>
</dbReference>
<evidence type="ECO:0000256" key="2">
    <source>
        <dbReference type="ARBA" id="ARBA00010790"/>
    </source>
</evidence>
<sequence length="541" mass="59354">MPDSNSTPLSADVVIIGAGAAGGAAAVKLLRKGLSVLMLEAGAPLDQGMLVSNYRNGAYKNNHMAPYPTMPWAPQPNFVPHDNGYLIQKGPAPYTAQYIRGVGGTTWHWAGQAWRLIPNDFRMQTLYGQSVDWPISYDELEPYYCEAEIEMGVSGGGALAGDYGSPRSMPYPMDVLPLPYGFERLRQRYESVGLELLPGPQARNSTAYDDRPACCGNNNCMPICPIGAQYNGSMSVRRAQGLGLNLISNAVVFKLETGEGNRIVAAHFIDQNKEVHRVTGKHFLLTANAMESVKILLMSKDERNPNGVANATDQVGRRLMDHPASAVEYLADEPLYIGRGPMCPGSINNTRDGAFRSERSALRIDVHNDNPTRYLTEKYLAQGYYGKELNEKIKRDGERFVLLKSMFEMLPDPENRIVLSDQKDAWGIPKMEIHYRFPEYVHRGYDTCRELFADCVKASGGSEVKYSDRGQYTNSQHITGTLSMGSDPHTSVCNKLAQAHDHANLYFGGTGVMPTAALVNSTLTGVALSLLAADSIIQASL</sequence>